<dbReference type="GO" id="GO:0070475">
    <property type="term" value="P:rRNA base methylation"/>
    <property type="evidence" value="ECO:0007669"/>
    <property type="project" value="InterPro"/>
</dbReference>
<dbReference type="CDD" id="cd01898">
    <property type="entry name" value="Obg"/>
    <property type="match status" value="1"/>
</dbReference>
<evidence type="ECO:0000259" key="4">
    <source>
        <dbReference type="PROSITE" id="PS51883"/>
    </source>
</evidence>
<dbReference type="Pfam" id="PF01018">
    <property type="entry name" value="GTP1_OBG"/>
    <property type="match status" value="1"/>
</dbReference>
<evidence type="ECO:0000313" key="5">
    <source>
        <dbReference type="EMBL" id="RLU19549.1"/>
    </source>
</evidence>
<dbReference type="SUPFAM" id="SSF54991">
    <property type="entry name" value="Anticodon-binding domain of PheRS"/>
    <property type="match status" value="1"/>
</dbReference>
<dbReference type="Proteomes" id="UP000279307">
    <property type="component" value="Chromosome 8"/>
</dbReference>
<proteinExistence type="predicted"/>
<reference evidence="5 6" key="1">
    <citation type="journal article" date="2018" name="Genome Res.">
        <title>The genomic architecture and molecular evolution of ant odorant receptors.</title>
        <authorList>
            <person name="McKenzie S.K."/>
            <person name="Kronauer D.J.C."/>
        </authorList>
    </citation>
    <scope>NUCLEOTIDE SEQUENCE [LARGE SCALE GENOMIC DNA]</scope>
    <source>
        <strain evidence="5">Clonal line C1</strain>
    </source>
</reference>
<keyword evidence="1" id="KW-0547">Nucleotide-binding</keyword>
<evidence type="ECO:0000256" key="1">
    <source>
        <dbReference type="ARBA" id="ARBA00022741"/>
    </source>
</evidence>
<dbReference type="InterPro" id="IPR006169">
    <property type="entry name" value="GTP1_OBG_dom"/>
</dbReference>
<dbReference type="Pfam" id="PF10354">
    <property type="entry name" value="BMT5-like"/>
    <property type="match status" value="1"/>
</dbReference>
<dbReference type="Gene3D" id="3.40.50.300">
    <property type="entry name" value="P-loop containing nucleotide triphosphate hydrolases"/>
    <property type="match status" value="1"/>
</dbReference>
<dbReference type="AlphaFoldDB" id="A0A3L8DI00"/>
<dbReference type="EMBL" id="QOIP01000008">
    <property type="protein sequence ID" value="RLU19549.1"/>
    <property type="molecule type" value="Genomic_DNA"/>
</dbReference>
<dbReference type="Pfam" id="PF01926">
    <property type="entry name" value="MMR_HSR1"/>
    <property type="match status" value="1"/>
</dbReference>
<dbReference type="GO" id="GO:0003924">
    <property type="term" value="F:GTPase activity"/>
    <property type="evidence" value="ECO:0007669"/>
    <property type="project" value="InterPro"/>
</dbReference>
<dbReference type="OrthoDB" id="347018at2759"/>
<feature type="domain" description="Obg" evidence="4">
    <location>
        <begin position="399"/>
        <end position="507"/>
    </location>
</feature>
<sequence length="688" mass="77726">MRISIFNENESVLLVGEGNFSFSLALLRHDLNVKLVATCYEVGASRETTKRNVEYLRNNGVCVLFDVDATKLEECTSLRTEPFDKVIFNFPHVGGKMRIEKNRDLLRAFFLSSERILRDNGQVLVTLCNGQGGTPVDDPGRRWDDSWKIVEMAAHGNLVLTRVEPFLWHHFRDYTVTGYRSLEKQFHTAGSLTHFFVKSEPPTVHNIALDRKLDIPERNFDGTTWREMTTYARGTSDCDAKCVYPCSFTLDLTLSTDADFSTAEFYVALYNYAGAVIDNVDLIDRYASPVDRRIKRTYRITYRSNRVPLYRKRVVELHQNMHRLRLHLRSIVATCNAIQRHGCEITLIGRRREVSHRNLLRALSVTACVHEETRPTALRRRKPKSQNQLTVQHFVDIKQASSNVKDLKHVQPIITAKDGENGLGDECFGKNAPHNTVQVPIGTIVRHVDGKIVADLDRPGMMFIAARGGAGGHGNAFFKSNVNQSPEISEYGAIGESLQYVVEVRSMAHIGLIGLPNAGKSTLLRAISRARPKIAAYPFTTLKPHIGMIEYDDYEQVAVADMPGLIENSHKNKGLGITFLKHAERCAALVFIVDVTLDEPWEALEILRYEINQFNEKLNDRPQLVVANKMDLPDAERNLQLLKKNVDLPIIPISAKVGTNVSALLKEIRILYDNLKGDETKKSTDNFS</sequence>
<dbReference type="PROSITE" id="PS51883">
    <property type="entry name" value="OBG"/>
    <property type="match status" value="1"/>
</dbReference>
<dbReference type="PANTHER" id="PTHR11702">
    <property type="entry name" value="DEVELOPMENTALLY REGULATED GTP-BINDING PROTEIN-RELATED"/>
    <property type="match status" value="1"/>
</dbReference>
<dbReference type="InterPro" id="IPR045086">
    <property type="entry name" value="OBG_GTPase"/>
</dbReference>
<dbReference type="SUPFAM" id="SSF52540">
    <property type="entry name" value="P-loop containing nucleoside triphosphate hydrolases"/>
    <property type="match status" value="1"/>
</dbReference>
<dbReference type="SUPFAM" id="SSF82051">
    <property type="entry name" value="Obg GTP-binding protein N-terminal domain"/>
    <property type="match status" value="1"/>
</dbReference>
<dbReference type="PROSITE" id="PS51710">
    <property type="entry name" value="G_OBG"/>
    <property type="match status" value="1"/>
</dbReference>
<dbReference type="GO" id="GO:0005739">
    <property type="term" value="C:mitochondrion"/>
    <property type="evidence" value="ECO:0007669"/>
    <property type="project" value="TreeGrafter"/>
</dbReference>
<dbReference type="PRINTS" id="PR00326">
    <property type="entry name" value="GTP1OBG"/>
</dbReference>
<evidence type="ECO:0000259" key="3">
    <source>
        <dbReference type="PROSITE" id="PS51710"/>
    </source>
</evidence>
<evidence type="ECO:0000256" key="2">
    <source>
        <dbReference type="ARBA" id="ARBA00023134"/>
    </source>
</evidence>
<dbReference type="InterPro" id="IPR036690">
    <property type="entry name" value="Fdx_antiC-bd_sf"/>
</dbReference>
<dbReference type="Gene3D" id="3.30.70.380">
    <property type="entry name" value="Ferrodoxin-fold anticodon-binding domain"/>
    <property type="match status" value="1"/>
</dbReference>
<dbReference type="InterPro" id="IPR036726">
    <property type="entry name" value="GTP1_OBG_dom_sf"/>
</dbReference>
<gene>
    <name evidence="5" type="ORF">DMN91_008106</name>
</gene>
<dbReference type="InterPro" id="IPR006073">
    <property type="entry name" value="GTP-bd"/>
</dbReference>
<organism evidence="5 6">
    <name type="scientific">Ooceraea biroi</name>
    <name type="common">Clonal raider ant</name>
    <name type="synonym">Cerapachys biroi</name>
    <dbReference type="NCBI Taxonomy" id="2015173"/>
    <lineage>
        <taxon>Eukaryota</taxon>
        <taxon>Metazoa</taxon>
        <taxon>Ecdysozoa</taxon>
        <taxon>Arthropoda</taxon>
        <taxon>Hexapoda</taxon>
        <taxon>Insecta</taxon>
        <taxon>Pterygota</taxon>
        <taxon>Neoptera</taxon>
        <taxon>Endopterygota</taxon>
        <taxon>Hymenoptera</taxon>
        <taxon>Apocrita</taxon>
        <taxon>Aculeata</taxon>
        <taxon>Formicoidea</taxon>
        <taxon>Formicidae</taxon>
        <taxon>Dorylinae</taxon>
        <taxon>Ooceraea</taxon>
    </lineage>
</organism>
<dbReference type="Gene3D" id="3.40.50.150">
    <property type="entry name" value="Vaccinia Virus protein VP39"/>
    <property type="match status" value="1"/>
</dbReference>
<accession>A0A3L8DI00</accession>
<evidence type="ECO:0008006" key="7">
    <source>
        <dbReference type="Google" id="ProtNLM"/>
    </source>
</evidence>
<dbReference type="GO" id="GO:0070042">
    <property type="term" value="F:rRNA (uridine-N3-)-methyltransferase activity"/>
    <property type="evidence" value="ECO:0007669"/>
    <property type="project" value="InterPro"/>
</dbReference>
<evidence type="ECO:0000313" key="6">
    <source>
        <dbReference type="Proteomes" id="UP000279307"/>
    </source>
</evidence>
<dbReference type="InterPro" id="IPR027417">
    <property type="entry name" value="P-loop_NTPase"/>
</dbReference>
<dbReference type="InterPro" id="IPR005225">
    <property type="entry name" value="Small_GTP-bd"/>
</dbReference>
<keyword evidence="2" id="KW-0342">GTP-binding</keyword>
<dbReference type="GO" id="GO:0005525">
    <property type="term" value="F:GTP binding"/>
    <property type="evidence" value="ECO:0007669"/>
    <property type="project" value="UniProtKB-KW"/>
</dbReference>
<dbReference type="NCBIfam" id="TIGR00231">
    <property type="entry name" value="small_GTP"/>
    <property type="match status" value="1"/>
</dbReference>
<dbReference type="SUPFAM" id="SSF53335">
    <property type="entry name" value="S-adenosyl-L-methionine-dependent methyltransferases"/>
    <property type="match status" value="1"/>
</dbReference>
<dbReference type="InterPro" id="IPR019446">
    <property type="entry name" value="BMT5-like"/>
</dbReference>
<name>A0A3L8DI00_OOCBI</name>
<dbReference type="Gene3D" id="2.70.210.12">
    <property type="entry name" value="GTP1/OBG domain"/>
    <property type="match status" value="1"/>
</dbReference>
<dbReference type="InterPro" id="IPR029063">
    <property type="entry name" value="SAM-dependent_MTases_sf"/>
</dbReference>
<dbReference type="PANTHER" id="PTHR11702:SF31">
    <property type="entry name" value="MITOCHONDRIAL RIBOSOME-ASSOCIATED GTPASE 2"/>
    <property type="match status" value="1"/>
</dbReference>
<comment type="caution">
    <text evidence="5">The sequence shown here is derived from an EMBL/GenBank/DDBJ whole genome shotgun (WGS) entry which is preliminary data.</text>
</comment>
<feature type="domain" description="OBG-type G" evidence="3">
    <location>
        <begin position="508"/>
        <end position="673"/>
    </location>
</feature>
<protein>
    <recommendedName>
        <fullName evidence="7">GTP-binding protein</fullName>
    </recommendedName>
</protein>
<dbReference type="InterPro" id="IPR031167">
    <property type="entry name" value="G_OBG"/>
</dbReference>